<proteinExistence type="predicted"/>
<keyword evidence="2" id="KW-1185">Reference proteome</keyword>
<accession>A0AAE1E675</accession>
<comment type="caution">
    <text evidence="1">The sequence shown here is derived from an EMBL/GenBank/DDBJ whole genome shotgun (WGS) entry which is preliminary data.</text>
</comment>
<dbReference type="EMBL" id="JAWDGP010001043">
    <property type="protein sequence ID" value="KAK3795497.1"/>
    <property type="molecule type" value="Genomic_DNA"/>
</dbReference>
<name>A0AAE1E675_9GAST</name>
<evidence type="ECO:0000313" key="1">
    <source>
        <dbReference type="EMBL" id="KAK3795497.1"/>
    </source>
</evidence>
<organism evidence="1 2">
    <name type="scientific">Elysia crispata</name>
    <name type="common">lettuce slug</name>
    <dbReference type="NCBI Taxonomy" id="231223"/>
    <lineage>
        <taxon>Eukaryota</taxon>
        <taxon>Metazoa</taxon>
        <taxon>Spiralia</taxon>
        <taxon>Lophotrochozoa</taxon>
        <taxon>Mollusca</taxon>
        <taxon>Gastropoda</taxon>
        <taxon>Heterobranchia</taxon>
        <taxon>Euthyneura</taxon>
        <taxon>Panpulmonata</taxon>
        <taxon>Sacoglossa</taxon>
        <taxon>Placobranchoidea</taxon>
        <taxon>Plakobranchidae</taxon>
        <taxon>Elysia</taxon>
    </lineage>
</organism>
<protein>
    <submittedName>
        <fullName evidence="1">Uncharacterized protein</fullName>
    </submittedName>
</protein>
<dbReference type="Proteomes" id="UP001283361">
    <property type="component" value="Unassembled WGS sequence"/>
</dbReference>
<evidence type="ECO:0000313" key="2">
    <source>
        <dbReference type="Proteomes" id="UP001283361"/>
    </source>
</evidence>
<reference evidence="1" key="1">
    <citation type="journal article" date="2023" name="G3 (Bethesda)">
        <title>A reference genome for the long-term kleptoplast-retaining sea slug Elysia crispata morphotype clarki.</title>
        <authorList>
            <person name="Eastman K.E."/>
            <person name="Pendleton A.L."/>
            <person name="Shaikh M.A."/>
            <person name="Suttiyut T."/>
            <person name="Ogas R."/>
            <person name="Tomko P."/>
            <person name="Gavelis G."/>
            <person name="Widhalm J.R."/>
            <person name="Wisecaver J.H."/>
        </authorList>
    </citation>
    <scope>NUCLEOTIDE SEQUENCE</scope>
    <source>
        <strain evidence="1">ECLA1</strain>
    </source>
</reference>
<dbReference type="AlphaFoldDB" id="A0AAE1E675"/>
<sequence>MIICQIVEECFDRGHNGPILAGHGIPDEMMKDDIPFDSFAMRKFSRDLNYITSSPAYAQSNGQSESFLDTGISKLSRAARTMRNQMDRVKGM</sequence>
<gene>
    <name evidence="1" type="ORF">RRG08_046368</name>
</gene>